<accession>A0A7Y0GBT9</accession>
<comment type="caution">
    <text evidence="3">The sequence shown here is derived from an EMBL/GenBank/DDBJ whole genome shotgun (WGS) entry which is preliminary data.</text>
</comment>
<evidence type="ECO:0000313" key="3">
    <source>
        <dbReference type="EMBL" id="NML95319.1"/>
    </source>
</evidence>
<gene>
    <name evidence="3" type="ORF">HHL27_16715</name>
</gene>
<reference evidence="3 4" key="1">
    <citation type="submission" date="2020-04" db="EMBL/GenBank/DDBJ databases">
        <title>Novosphingobium sp. TW-4 isolated from soil.</title>
        <authorList>
            <person name="Dahal R.H."/>
            <person name="Chaudhary D.K."/>
        </authorList>
    </citation>
    <scope>NUCLEOTIDE SEQUENCE [LARGE SCALE GENOMIC DNA]</scope>
    <source>
        <strain evidence="3 4">TW-4</strain>
    </source>
</reference>
<name>A0A7Y0GBT9_9SPHN</name>
<proteinExistence type="predicted"/>
<feature type="signal peptide" evidence="1">
    <location>
        <begin position="1"/>
        <end position="18"/>
    </location>
</feature>
<evidence type="ECO:0000256" key="1">
    <source>
        <dbReference type="SAM" id="SignalP"/>
    </source>
</evidence>
<keyword evidence="1" id="KW-0732">Signal</keyword>
<sequence>MRATLLAALALAGGPAFAKPLDDLQRADALVQTVGWKLSHANARFCTRAAPGIGLILQDAQTFDDPAGARAAYGLTGDIAIAAVAASGPAARAGLDANDTIVAIAGTPVTTVPMARKDRWARVLALQTTLETTVANKGEVALMLAGGRTVTVHGEPACRVRFMLDDGGGNASSGRDDVRIGRGLFDDAHGDETLVAALAAHELAHAALDHQSVLEANDSVAVVRKTEREADRLAVWLLANAGYPPEAEARLARTVLSRKQFIFVSATHGGWRTRAADIEREIAVLNAAPDRDWPLRFRREIQP</sequence>
<protein>
    <submittedName>
        <fullName evidence="3">PDZ domain-containing protein</fullName>
    </submittedName>
</protein>
<dbReference type="RefSeq" id="WP_169494529.1">
    <property type="nucleotide sequence ID" value="NZ_JABBGM010000009.1"/>
</dbReference>
<dbReference type="Pfam" id="PF17820">
    <property type="entry name" value="PDZ_6"/>
    <property type="match status" value="1"/>
</dbReference>
<dbReference type="Proteomes" id="UP000583556">
    <property type="component" value="Unassembled WGS sequence"/>
</dbReference>
<evidence type="ECO:0000313" key="4">
    <source>
        <dbReference type="Proteomes" id="UP000583556"/>
    </source>
</evidence>
<dbReference type="EMBL" id="JABBGM010000009">
    <property type="protein sequence ID" value="NML95319.1"/>
    <property type="molecule type" value="Genomic_DNA"/>
</dbReference>
<keyword evidence="4" id="KW-1185">Reference proteome</keyword>
<dbReference type="Gene3D" id="2.30.42.10">
    <property type="match status" value="1"/>
</dbReference>
<feature type="chain" id="PRO_5031233592" evidence="1">
    <location>
        <begin position="19"/>
        <end position="303"/>
    </location>
</feature>
<dbReference type="SMART" id="SM00228">
    <property type="entry name" value="PDZ"/>
    <property type="match status" value="1"/>
</dbReference>
<evidence type="ECO:0000259" key="2">
    <source>
        <dbReference type="SMART" id="SM00228"/>
    </source>
</evidence>
<dbReference type="InterPro" id="IPR036034">
    <property type="entry name" value="PDZ_sf"/>
</dbReference>
<dbReference type="AlphaFoldDB" id="A0A7Y0GBT9"/>
<dbReference type="InterPro" id="IPR001478">
    <property type="entry name" value="PDZ"/>
</dbReference>
<organism evidence="3 4">
    <name type="scientific">Novosphingobium olei</name>
    <dbReference type="NCBI Taxonomy" id="2728851"/>
    <lineage>
        <taxon>Bacteria</taxon>
        <taxon>Pseudomonadati</taxon>
        <taxon>Pseudomonadota</taxon>
        <taxon>Alphaproteobacteria</taxon>
        <taxon>Sphingomonadales</taxon>
        <taxon>Sphingomonadaceae</taxon>
        <taxon>Novosphingobium</taxon>
    </lineage>
</organism>
<dbReference type="InterPro" id="IPR041489">
    <property type="entry name" value="PDZ_6"/>
</dbReference>
<dbReference type="SUPFAM" id="SSF50156">
    <property type="entry name" value="PDZ domain-like"/>
    <property type="match status" value="1"/>
</dbReference>
<feature type="domain" description="PDZ" evidence="2">
    <location>
        <begin position="51"/>
        <end position="138"/>
    </location>
</feature>